<evidence type="ECO:0000313" key="2">
    <source>
        <dbReference type="Proteomes" id="UP000799640"/>
    </source>
</evidence>
<proteinExistence type="predicted"/>
<reference evidence="1" key="1">
    <citation type="journal article" date="2020" name="Stud. Mycol.">
        <title>101 Dothideomycetes genomes: a test case for predicting lifestyles and emergence of pathogens.</title>
        <authorList>
            <person name="Haridas S."/>
            <person name="Albert R."/>
            <person name="Binder M."/>
            <person name="Bloem J."/>
            <person name="Labutti K."/>
            <person name="Salamov A."/>
            <person name="Andreopoulos B."/>
            <person name="Baker S."/>
            <person name="Barry K."/>
            <person name="Bills G."/>
            <person name="Bluhm B."/>
            <person name="Cannon C."/>
            <person name="Castanera R."/>
            <person name="Culley D."/>
            <person name="Daum C."/>
            <person name="Ezra D."/>
            <person name="Gonzalez J."/>
            <person name="Henrissat B."/>
            <person name="Kuo A."/>
            <person name="Liang C."/>
            <person name="Lipzen A."/>
            <person name="Lutzoni F."/>
            <person name="Magnuson J."/>
            <person name="Mondo S."/>
            <person name="Nolan M."/>
            <person name="Ohm R."/>
            <person name="Pangilinan J."/>
            <person name="Park H.-J."/>
            <person name="Ramirez L."/>
            <person name="Alfaro M."/>
            <person name="Sun H."/>
            <person name="Tritt A."/>
            <person name="Yoshinaga Y."/>
            <person name="Zwiers L.-H."/>
            <person name="Turgeon B."/>
            <person name="Goodwin S."/>
            <person name="Spatafora J."/>
            <person name="Crous P."/>
            <person name="Grigoriev I."/>
        </authorList>
    </citation>
    <scope>NUCLEOTIDE SEQUENCE</scope>
    <source>
        <strain evidence="1">CBS 262.69</strain>
    </source>
</reference>
<accession>A0A6G1HKC3</accession>
<organism evidence="1 2">
    <name type="scientific">Trichodelitschia bisporula</name>
    <dbReference type="NCBI Taxonomy" id="703511"/>
    <lineage>
        <taxon>Eukaryota</taxon>
        <taxon>Fungi</taxon>
        <taxon>Dikarya</taxon>
        <taxon>Ascomycota</taxon>
        <taxon>Pezizomycotina</taxon>
        <taxon>Dothideomycetes</taxon>
        <taxon>Dothideomycetes incertae sedis</taxon>
        <taxon>Phaeotrichales</taxon>
        <taxon>Phaeotrichaceae</taxon>
        <taxon>Trichodelitschia</taxon>
    </lineage>
</organism>
<name>A0A6G1HKC3_9PEZI</name>
<dbReference type="Proteomes" id="UP000799640">
    <property type="component" value="Unassembled WGS sequence"/>
</dbReference>
<sequence length="103" mass="11340">MKIVAFLIGVFAAGGIAVPLAIPLAIREHQCPARDLRACKDYWDSCLKYWNPKVNKGCVIDGCLKIHSAICNPQPEEGNGQCFTGCVNPRHLPQRSQFKNKGC</sequence>
<evidence type="ECO:0000313" key="1">
    <source>
        <dbReference type="EMBL" id="KAF2396306.1"/>
    </source>
</evidence>
<dbReference type="AlphaFoldDB" id="A0A6G1HKC3"/>
<gene>
    <name evidence="1" type="ORF">EJ06DRAFT_559887</name>
</gene>
<dbReference type="EMBL" id="ML996707">
    <property type="protein sequence ID" value="KAF2396306.1"/>
    <property type="molecule type" value="Genomic_DNA"/>
</dbReference>
<keyword evidence="2" id="KW-1185">Reference proteome</keyword>
<protein>
    <submittedName>
        <fullName evidence="1">Uncharacterized protein</fullName>
    </submittedName>
</protein>